<proteinExistence type="inferred from homology"/>
<dbReference type="AlphaFoldDB" id="X1I0I4"/>
<evidence type="ECO:0000256" key="4">
    <source>
        <dbReference type="ARBA" id="ARBA00022695"/>
    </source>
</evidence>
<evidence type="ECO:0000256" key="3">
    <source>
        <dbReference type="ARBA" id="ARBA00022679"/>
    </source>
</evidence>
<dbReference type="EC" id="2.7.7.8" evidence="2"/>
<evidence type="ECO:0000259" key="6">
    <source>
        <dbReference type="PROSITE" id="PS50126"/>
    </source>
</evidence>
<dbReference type="SUPFAM" id="SSF50249">
    <property type="entry name" value="Nucleic acid-binding proteins"/>
    <property type="match status" value="1"/>
</dbReference>
<comment type="caution">
    <text evidence="7">The sequence shown here is derived from an EMBL/GenBank/DDBJ whole genome shotgun (WGS) entry which is preliminary data.</text>
</comment>
<dbReference type="SUPFAM" id="SSF55666">
    <property type="entry name" value="Ribonuclease PH domain 2-like"/>
    <property type="match status" value="1"/>
</dbReference>
<evidence type="ECO:0000256" key="5">
    <source>
        <dbReference type="ARBA" id="ARBA00022884"/>
    </source>
</evidence>
<reference evidence="7" key="1">
    <citation type="journal article" date="2014" name="Front. Microbiol.">
        <title>High frequency of phylogenetically diverse reductive dehalogenase-homologous genes in deep subseafloor sedimentary metagenomes.</title>
        <authorList>
            <person name="Kawai M."/>
            <person name="Futagami T."/>
            <person name="Toyoda A."/>
            <person name="Takaki Y."/>
            <person name="Nishi S."/>
            <person name="Hori S."/>
            <person name="Arai W."/>
            <person name="Tsubouchi T."/>
            <person name="Morono Y."/>
            <person name="Uchiyama I."/>
            <person name="Ito T."/>
            <person name="Fujiyama A."/>
            <person name="Inagaki F."/>
            <person name="Takami H."/>
        </authorList>
    </citation>
    <scope>NUCLEOTIDE SEQUENCE</scope>
    <source>
        <strain evidence="7">Expedition CK06-06</strain>
    </source>
</reference>
<dbReference type="CDD" id="cd02393">
    <property type="entry name" value="KH-I_PNPase"/>
    <property type="match status" value="1"/>
</dbReference>
<feature type="domain" description="S1 motif" evidence="6">
    <location>
        <begin position="218"/>
        <end position="270"/>
    </location>
</feature>
<dbReference type="FunFam" id="3.30.1370.10:FF:000001">
    <property type="entry name" value="Polyribonucleotide nucleotidyltransferase"/>
    <property type="match status" value="1"/>
</dbReference>
<evidence type="ECO:0000256" key="2">
    <source>
        <dbReference type="ARBA" id="ARBA00012416"/>
    </source>
</evidence>
<gene>
    <name evidence="7" type="ORF">S03H2_44120</name>
</gene>
<dbReference type="GO" id="GO:0003723">
    <property type="term" value="F:RNA binding"/>
    <property type="evidence" value="ECO:0007669"/>
    <property type="project" value="UniProtKB-KW"/>
</dbReference>
<dbReference type="InterPro" id="IPR004087">
    <property type="entry name" value="KH_dom"/>
</dbReference>
<dbReference type="Gene3D" id="3.30.230.70">
    <property type="entry name" value="GHMP Kinase, N-terminal domain"/>
    <property type="match status" value="1"/>
</dbReference>
<dbReference type="InterPro" id="IPR004088">
    <property type="entry name" value="KH_dom_type_1"/>
</dbReference>
<dbReference type="PROSITE" id="PS50126">
    <property type="entry name" value="S1"/>
    <property type="match status" value="1"/>
</dbReference>
<dbReference type="EMBL" id="BARU01027564">
    <property type="protein sequence ID" value="GAH75222.1"/>
    <property type="molecule type" value="Genomic_DNA"/>
</dbReference>
<keyword evidence="3" id="KW-0808">Transferase</keyword>
<dbReference type="PANTHER" id="PTHR11252:SF0">
    <property type="entry name" value="POLYRIBONUCLEOTIDE NUCLEOTIDYLTRANSFERASE 1, MITOCHONDRIAL"/>
    <property type="match status" value="1"/>
</dbReference>
<evidence type="ECO:0000313" key="7">
    <source>
        <dbReference type="EMBL" id="GAH75222.1"/>
    </source>
</evidence>
<dbReference type="Gene3D" id="3.30.1370.10">
    <property type="entry name" value="K Homology domain, type 1"/>
    <property type="match status" value="1"/>
</dbReference>
<dbReference type="Pfam" id="PF00575">
    <property type="entry name" value="S1"/>
    <property type="match status" value="1"/>
</dbReference>
<dbReference type="Pfam" id="PF01138">
    <property type="entry name" value="RNase_PH"/>
    <property type="match status" value="1"/>
</dbReference>
<dbReference type="PANTHER" id="PTHR11252">
    <property type="entry name" value="POLYRIBONUCLEOTIDE NUCLEOTIDYLTRANSFERASE"/>
    <property type="match status" value="1"/>
</dbReference>
<organism evidence="7">
    <name type="scientific">marine sediment metagenome</name>
    <dbReference type="NCBI Taxonomy" id="412755"/>
    <lineage>
        <taxon>unclassified sequences</taxon>
        <taxon>metagenomes</taxon>
        <taxon>ecological metagenomes</taxon>
    </lineage>
</organism>
<dbReference type="GO" id="GO:0006402">
    <property type="term" value="P:mRNA catabolic process"/>
    <property type="evidence" value="ECO:0007669"/>
    <property type="project" value="InterPro"/>
</dbReference>
<dbReference type="InterPro" id="IPR027408">
    <property type="entry name" value="PNPase/RNase_PH_dom_sf"/>
</dbReference>
<accession>X1I0I4</accession>
<dbReference type="GO" id="GO:0005829">
    <property type="term" value="C:cytosol"/>
    <property type="evidence" value="ECO:0007669"/>
    <property type="project" value="TreeGrafter"/>
</dbReference>
<feature type="non-terminal residue" evidence="7">
    <location>
        <position position="1"/>
    </location>
</feature>
<dbReference type="GO" id="GO:0000175">
    <property type="term" value="F:3'-5'-RNA exonuclease activity"/>
    <property type="evidence" value="ECO:0007669"/>
    <property type="project" value="TreeGrafter"/>
</dbReference>
<keyword evidence="5" id="KW-0694">RNA-binding</keyword>
<feature type="non-terminal residue" evidence="7">
    <location>
        <position position="270"/>
    </location>
</feature>
<evidence type="ECO:0000256" key="1">
    <source>
        <dbReference type="ARBA" id="ARBA00007404"/>
    </source>
</evidence>
<dbReference type="InterPro" id="IPR001247">
    <property type="entry name" value="ExoRNase_PH_dom1"/>
</dbReference>
<dbReference type="Pfam" id="PF00013">
    <property type="entry name" value="KH_1"/>
    <property type="match status" value="1"/>
</dbReference>
<dbReference type="InterPro" id="IPR036612">
    <property type="entry name" value="KH_dom_type_1_sf"/>
</dbReference>
<dbReference type="SMART" id="SM00322">
    <property type="entry name" value="KH"/>
    <property type="match status" value="1"/>
</dbReference>
<sequence>LAEKALVQVRPPDDEFAYTVRVISDITESNGSSSMASVCGGILALMDAGVPITKPVAGVSIGMISDENNRYELLTDILGEEDHFGEMDFKVAGTVDGITAIQLDIKAEGLAHSIMVEALERAKTARLEILKIMAQAISKPRPELSKYAPKLISIEIDPEFIGKVIGPGGKMIKSIQEQTDTTIEIEEDGTIYISCVGGDGHLKAREIIEAMTQPPVVGRIYEQSKVVSVKDFGIFVEITPGVEGLCHISELKDGFVKNAGDVCKIGDLIP</sequence>
<dbReference type="InterPro" id="IPR012162">
    <property type="entry name" value="PNPase"/>
</dbReference>
<protein>
    <recommendedName>
        <fullName evidence="2">polyribonucleotide nucleotidyltransferase</fullName>
        <ecNumber evidence="2">2.7.7.8</ecNumber>
    </recommendedName>
</protein>
<dbReference type="PROSITE" id="PS50084">
    <property type="entry name" value="KH_TYPE_1"/>
    <property type="match status" value="1"/>
</dbReference>
<dbReference type="InterPro" id="IPR012340">
    <property type="entry name" value="NA-bd_OB-fold"/>
</dbReference>
<comment type="similarity">
    <text evidence="1">Belongs to the polyribonucleotide nucleotidyltransferase family.</text>
</comment>
<dbReference type="InterPro" id="IPR036345">
    <property type="entry name" value="ExoRNase_PH_dom2_sf"/>
</dbReference>
<dbReference type="SUPFAM" id="SSF54211">
    <property type="entry name" value="Ribosomal protein S5 domain 2-like"/>
    <property type="match status" value="1"/>
</dbReference>
<dbReference type="Gene3D" id="2.40.50.140">
    <property type="entry name" value="Nucleic acid-binding proteins"/>
    <property type="match status" value="1"/>
</dbReference>
<dbReference type="GO" id="GO:0004654">
    <property type="term" value="F:polyribonucleotide nucleotidyltransferase activity"/>
    <property type="evidence" value="ECO:0007669"/>
    <property type="project" value="UniProtKB-EC"/>
</dbReference>
<dbReference type="SUPFAM" id="SSF54791">
    <property type="entry name" value="Eukaryotic type KH-domain (KH-domain type I)"/>
    <property type="match status" value="1"/>
</dbReference>
<dbReference type="InterPro" id="IPR020568">
    <property type="entry name" value="Ribosomal_Su5_D2-typ_SF"/>
</dbReference>
<dbReference type="InterPro" id="IPR003029">
    <property type="entry name" value="S1_domain"/>
</dbReference>
<keyword evidence="4" id="KW-0548">Nucleotidyltransferase</keyword>
<name>X1I0I4_9ZZZZ</name>